<dbReference type="EMBL" id="JBJQND010000003">
    <property type="protein sequence ID" value="KAL3882015.1"/>
    <property type="molecule type" value="Genomic_DNA"/>
</dbReference>
<protein>
    <submittedName>
        <fullName evidence="2">Uncharacterized protein</fullName>
    </submittedName>
</protein>
<dbReference type="AlphaFoldDB" id="A0ABD3X8I0"/>
<evidence type="ECO:0000313" key="2">
    <source>
        <dbReference type="EMBL" id="KAL3882015.1"/>
    </source>
</evidence>
<reference evidence="2 3" key="1">
    <citation type="submission" date="2024-11" db="EMBL/GenBank/DDBJ databases">
        <title>Chromosome-level genome assembly of the freshwater bivalve Anodonta woodiana.</title>
        <authorList>
            <person name="Chen X."/>
        </authorList>
    </citation>
    <scope>NUCLEOTIDE SEQUENCE [LARGE SCALE GENOMIC DNA]</scope>
    <source>
        <strain evidence="2">MN2024</strain>
        <tissue evidence="2">Gills</tissue>
    </source>
</reference>
<sequence length="187" mass="20262">MEVNPMLKKVIAIYNISQVIAIIVCVAVSVTSVLMFLLLPAILLVIVFIILVVASKCNFQDLVVILVHYNPILSTMCFLCVFPVCVCACILGGDYSIYRYIYGDGVDDRVILIAVMTGLLSIGSAIFAVMGIWKSARKVVLVARSSECDPVNAVGSVPPAYDAPVTFTDLNGIRIVQGFYGQPLLPR</sequence>
<evidence type="ECO:0000256" key="1">
    <source>
        <dbReference type="SAM" id="Phobius"/>
    </source>
</evidence>
<keyword evidence="1" id="KW-0812">Transmembrane</keyword>
<proteinExistence type="predicted"/>
<dbReference type="Proteomes" id="UP001634394">
    <property type="component" value="Unassembled WGS sequence"/>
</dbReference>
<feature type="transmembrane region" description="Helical" evidence="1">
    <location>
        <begin position="110"/>
        <end position="133"/>
    </location>
</feature>
<feature type="transmembrane region" description="Helical" evidence="1">
    <location>
        <begin position="76"/>
        <end position="98"/>
    </location>
</feature>
<feature type="transmembrane region" description="Helical" evidence="1">
    <location>
        <begin position="36"/>
        <end position="55"/>
    </location>
</feature>
<name>A0ABD3X8I0_SINWO</name>
<keyword evidence="1" id="KW-0472">Membrane</keyword>
<evidence type="ECO:0000313" key="3">
    <source>
        <dbReference type="Proteomes" id="UP001634394"/>
    </source>
</evidence>
<gene>
    <name evidence="2" type="ORF">ACJMK2_028396</name>
</gene>
<accession>A0ABD3X8I0</accession>
<feature type="transmembrane region" description="Helical" evidence="1">
    <location>
        <begin position="12"/>
        <end position="30"/>
    </location>
</feature>
<comment type="caution">
    <text evidence="2">The sequence shown here is derived from an EMBL/GenBank/DDBJ whole genome shotgun (WGS) entry which is preliminary data.</text>
</comment>
<keyword evidence="3" id="KW-1185">Reference proteome</keyword>
<keyword evidence="1" id="KW-1133">Transmembrane helix</keyword>
<organism evidence="2 3">
    <name type="scientific">Sinanodonta woodiana</name>
    <name type="common">Chinese pond mussel</name>
    <name type="synonym">Anodonta woodiana</name>
    <dbReference type="NCBI Taxonomy" id="1069815"/>
    <lineage>
        <taxon>Eukaryota</taxon>
        <taxon>Metazoa</taxon>
        <taxon>Spiralia</taxon>
        <taxon>Lophotrochozoa</taxon>
        <taxon>Mollusca</taxon>
        <taxon>Bivalvia</taxon>
        <taxon>Autobranchia</taxon>
        <taxon>Heteroconchia</taxon>
        <taxon>Palaeoheterodonta</taxon>
        <taxon>Unionida</taxon>
        <taxon>Unionoidea</taxon>
        <taxon>Unionidae</taxon>
        <taxon>Unioninae</taxon>
        <taxon>Sinanodonta</taxon>
    </lineage>
</organism>